<proteinExistence type="predicted"/>
<evidence type="ECO:0000313" key="3">
    <source>
        <dbReference type="Proteomes" id="UP000655366"/>
    </source>
</evidence>
<evidence type="ECO:0000256" key="1">
    <source>
        <dbReference type="SAM" id="MobiDB-lite"/>
    </source>
</evidence>
<feature type="region of interest" description="Disordered" evidence="1">
    <location>
        <begin position="1"/>
        <end position="31"/>
    </location>
</feature>
<evidence type="ECO:0008006" key="4">
    <source>
        <dbReference type="Google" id="ProtNLM"/>
    </source>
</evidence>
<feature type="compositionally biased region" description="Basic and acidic residues" evidence="1">
    <location>
        <begin position="16"/>
        <end position="26"/>
    </location>
</feature>
<protein>
    <recommendedName>
        <fullName evidence="4">Peptidase propeptide and YPEB domain-containing protein</fullName>
    </recommendedName>
</protein>
<evidence type="ECO:0000313" key="2">
    <source>
        <dbReference type="EMBL" id="MBG0738304.1"/>
    </source>
</evidence>
<keyword evidence="3" id="KW-1185">Reference proteome</keyword>
<reference evidence="2 3" key="1">
    <citation type="submission" date="2020-11" db="EMBL/GenBank/DDBJ databases">
        <title>Arthrobacter antarcticus sp. nov., isolated from Antarctic Soil.</title>
        <authorList>
            <person name="Li J."/>
        </authorList>
    </citation>
    <scope>NUCLEOTIDE SEQUENCE [LARGE SCALE GENOMIC DNA]</scope>
    <source>
        <strain evidence="2 3">Z1-20</strain>
    </source>
</reference>
<sequence>MEIAADGSAVVAARTVKSDDEADKSRNQNRVKAAKIDYQEAAQKMPAGVLGGTITELNPDTEQDKTEQDKTERGKTELGKTELGKTELGKTVWEGDILDGSVKRSVQIDAADGNVISDNTGS</sequence>
<name>A0A931CMT4_9MICC</name>
<feature type="region of interest" description="Disordered" evidence="1">
    <location>
        <begin position="55"/>
        <end position="77"/>
    </location>
</feature>
<dbReference type="AlphaFoldDB" id="A0A931CMT4"/>
<accession>A0A931CMT4</accession>
<feature type="compositionally biased region" description="Basic and acidic residues" evidence="1">
    <location>
        <begin position="62"/>
        <end position="77"/>
    </location>
</feature>
<comment type="caution">
    <text evidence="2">The sequence shown here is derived from an EMBL/GenBank/DDBJ whole genome shotgun (WGS) entry which is preliminary data.</text>
</comment>
<dbReference type="Proteomes" id="UP000655366">
    <property type="component" value="Unassembled WGS sequence"/>
</dbReference>
<organism evidence="2 3">
    <name type="scientific">Arthrobacter terrae</name>
    <dbReference type="NCBI Taxonomy" id="2935737"/>
    <lineage>
        <taxon>Bacteria</taxon>
        <taxon>Bacillati</taxon>
        <taxon>Actinomycetota</taxon>
        <taxon>Actinomycetes</taxon>
        <taxon>Micrococcales</taxon>
        <taxon>Micrococcaceae</taxon>
        <taxon>Arthrobacter</taxon>
    </lineage>
</organism>
<dbReference type="RefSeq" id="WP_196395255.1">
    <property type="nucleotide sequence ID" value="NZ_JADNYM010000003.1"/>
</dbReference>
<dbReference type="Gene3D" id="3.10.450.40">
    <property type="match status" value="1"/>
</dbReference>
<dbReference type="EMBL" id="JADNYM010000003">
    <property type="protein sequence ID" value="MBG0738304.1"/>
    <property type="molecule type" value="Genomic_DNA"/>
</dbReference>
<gene>
    <name evidence="2" type="ORF">IV500_02510</name>
</gene>